<gene>
    <name evidence="8" type="ORF">B0I71DRAFT_132194</name>
    <name evidence="7" type="ORF">YALI1_D17564g</name>
</gene>
<feature type="compositionally biased region" description="Low complexity" evidence="5">
    <location>
        <begin position="150"/>
        <end position="162"/>
    </location>
</feature>
<dbReference type="PANTHER" id="PTHR13612">
    <property type="entry name" value="ENHANCER OF MRNA-DECAPPING PROTEIN 3"/>
    <property type="match status" value="1"/>
</dbReference>
<reference evidence="7 9" key="1">
    <citation type="journal article" date="2016" name="PLoS ONE">
        <title>Sequence Assembly of Yarrowia lipolytica Strain W29/CLIB89 Shows Transposable Element Diversity.</title>
        <authorList>
            <person name="Magnan C."/>
            <person name="Yu J."/>
            <person name="Chang I."/>
            <person name="Jahn E."/>
            <person name="Kanomata Y."/>
            <person name="Wu J."/>
            <person name="Zeller M."/>
            <person name="Oakes M."/>
            <person name="Baldi P."/>
            <person name="Sandmeyer S."/>
        </authorList>
    </citation>
    <scope>NUCLEOTIDE SEQUENCE [LARGE SCALE GENOMIC DNA]</scope>
    <source>
        <strain evidence="7">CLIB89</strain>
        <strain evidence="9">CLIB89(W29)</strain>
    </source>
</reference>
<dbReference type="PROSITE" id="PS51512">
    <property type="entry name" value="DFDF"/>
    <property type="match status" value="1"/>
</dbReference>
<evidence type="ECO:0000256" key="3">
    <source>
        <dbReference type="ARBA" id="ARBA00015797"/>
    </source>
</evidence>
<dbReference type="GO" id="GO:0003729">
    <property type="term" value="F:mRNA binding"/>
    <property type="evidence" value="ECO:0007669"/>
    <property type="project" value="TreeGrafter"/>
</dbReference>
<evidence type="ECO:0000259" key="6">
    <source>
        <dbReference type="PROSITE" id="PS51512"/>
    </source>
</evidence>
<feature type="compositionally biased region" description="Gly residues" evidence="5">
    <location>
        <begin position="107"/>
        <end position="118"/>
    </location>
</feature>
<dbReference type="SUPFAM" id="SSF64153">
    <property type="entry name" value="YjeF N-terminal domain-like"/>
    <property type="match status" value="1"/>
</dbReference>
<feature type="compositionally biased region" description="Basic residues" evidence="5">
    <location>
        <begin position="172"/>
        <end position="184"/>
    </location>
</feature>
<dbReference type="Proteomes" id="UP000182444">
    <property type="component" value="Chromosome 1D"/>
</dbReference>
<feature type="region of interest" description="Disordered" evidence="5">
    <location>
        <begin position="274"/>
        <end position="302"/>
    </location>
</feature>
<dbReference type="Pfam" id="PF09532">
    <property type="entry name" value="FDF"/>
    <property type="match status" value="1"/>
</dbReference>
<feature type="compositionally biased region" description="Low complexity" evidence="5">
    <location>
        <begin position="185"/>
        <end position="195"/>
    </location>
</feature>
<evidence type="ECO:0000256" key="5">
    <source>
        <dbReference type="SAM" id="MobiDB-lite"/>
    </source>
</evidence>
<dbReference type="PANTHER" id="PTHR13612:SF0">
    <property type="entry name" value="ENHANCER OF MRNA-DECAPPING PROTEIN 3"/>
    <property type="match status" value="1"/>
</dbReference>
<dbReference type="KEGG" id="yli:2910240"/>
<evidence type="ECO:0000313" key="7">
    <source>
        <dbReference type="EMBL" id="AOW04055.1"/>
    </source>
</evidence>
<sequence length="536" mass="59129">MSNFVGLYVRVTTADGLREGLVTKVENGMLSLRTQNGPVNLPGDAIKSLNVIERGQQELQLPDPRQHQAQTQPQIQNRQPQTQPPSRSGSHAQQPRSGSQTRSGPPGQQGGAPGGAPGSSGFSVNSLFDAHRAEMSGFSHNHPHAPKPPKASSGYESSSSLSDQELVSRVKQLNRKKKNNHKHNSNAPHNNSNYNADWETDTSFTGDFDFQANLQKFDKQQVFDEIRECDNVPVEQRLVSHNKNTPHKTHAKKHDFAANAGKVPHNEMVLKPVTAQSRWIEDNQEEDEDDEYDDEDGGDRVTTHFVSLSDSSHIPVASEDQYNDVMRLVTPFMASLIENCGLKLAELVIRLSGGNARFGSSSNFNPLPFCVVLVGDSEAGKKALSAASHLSNHGLKVVALLIKPRESYDPSFELKFNFFELCYGKVVVSVADFTQLARKNKLGAPEVAILSAEIAQAQTQSVFDAKTTLVCVDEDYVSKSKAVLVSTGIPLEDTLQSKHTHYLIDMGLPQKIFEIERFKPLTITWGGEWCVQLEQR</sequence>
<evidence type="ECO:0000313" key="9">
    <source>
        <dbReference type="Proteomes" id="UP000182444"/>
    </source>
</evidence>
<feature type="compositionally biased region" description="Low complexity" evidence="5">
    <location>
        <begin position="68"/>
        <end position="85"/>
    </location>
</feature>
<dbReference type="EMBL" id="CP017556">
    <property type="protein sequence ID" value="AOW04055.1"/>
    <property type="molecule type" value="Genomic_DNA"/>
</dbReference>
<dbReference type="Proteomes" id="UP000256601">
    <property type="component" value="Unassembled WGS sequence"/>
</dbReference>
<name>A0A1D8NEI9_YARLL</name>
<dbReference type="AlphaFoldDB" id="A0A1D8NEI9"/>
<evidence type="ECO:0000313" key="10">
    <source>
        <dbReference type="Proteomes" id="UP000256601"/>
    </source>
</evidence>
<dbReference type="EMBL" id="KZ858997">
    <property type="protein sequence ID" value="RDW25647.1"/>
    <property type="molecule type" value="Genomic_DNA"/>
</dbReference>
<dbReference type="VEuPathDB" id="FungiDB:YALI0_D14410g"/>
<dbReference type="GeneID" id="2910240"/>
<dbReference type="InterPro" id="IPR036652">
    <property type="entry name" value="YjeF_N_dom_sf"/>
</dbReference>
<keyword evidence="4" id="KW-0963">Cytoplasm</keyword>
<feature type="domain" description="DFDF" evidence="6">
    <location>
        <begin position="196"/>
        <end position="232"/>
    </location>
</feature>
<feature type="region of interest" description="Disordered" evidence="5">
    <location>
        <begin position="62"/>
        <end position="124"/>
    </location>
</feature>
<evidence type="ECO:0000313" key="8">
    <source>
        <dbReference type="EMBL" id="RDW25647.1"/>
    </source>
</evidence>
<comment type="similarity">
    <text evidence="2">Belongs to the EDC3 family.</text>
</comment>
<dbReference type="InterPro" id="IPR019050">
    <property type="entry name" value="FDF_dom"/>
</dbReference>
<dbReference type="Gene3D" id="3.40.50.10260">
    <property type="entry name" value="YjeF N-terminal domain"/>
    <property type="match status" value="1"/>
</dbReference>
<evidence type="ECO:0000256" key="2">
    <source>
        <dbReference type="ARBA" id="ARBA00006610"/>
    </source>
</evidence>
<dbReference type="GO" id="GO:0031087">
    <property type="term" value="P:deadenylation-independent decapping of nuclear-transcribed mRNA"/>
    <property type="evidence" value="ECO:0007669"/>
    <property type="project" value="TreeGrafter"/>
</dbReference>
<proteinExistence type="inferred from homology"/>
<dbReference type="InterPro" id="IPR025762">
    <property type="entry name" value="DFDF"/>
</dbReference>
<dbReference type="GO" id="GO:0000932">
    <property type="term" value="C:P-body"/>
    <property type="evidence" value="ECO:0007669"/>
    <property type="project" value="UniProtKB-SubCell"/>
</dbReference>
<dbReference type="Pfam" id="PF03853">
    <property type="entry name" value="YjeF_N"/>
    <property type="match status" value="1"/>
</dbReference>
<dbReference type="VEuPathDB" id="FungiDB:YALI1_D17564g"/>
<feature type="region of interest" description="Disordered" evidence="5">
    <location>
        <begin position="136"/>
        <end position="198"/>
    </location>
</feature>
<feature type="compositionally biased region" description="Polar residues" evidence="5">
    <location>
        <begin position="86"/>
        <end position="102"/>
    </location>
</feature>
<evidence type="ECO:0000256" key="1">
    <source>
        <dbReference type="ARBA" id="ARBA00004201"/>
    </source>
</evidence>
<dbReference type="SMART" id="SM01199">
    <property type="entry name" value="FDF"/>
    <property type="match status" value="1"/>
</dbReference>
<comment type="subcellular location">
    <subcellularLocation>
        <location evidence="1">Cytoplasm</location>
        <location evidence="1">P-body</location>
    </subcellularLocation>
</comment>
<dbReference type="eggNOG" id="KOG2585">
    <property type="taxonomic scope" value="Eukaryota"/>
</dbReference>
<accession>A0A1D8NEI9</accession>
<organism evidence="7 9">
    <name type="scientific">Yarrowia lipolytica</name>
    <name type="common">Candida lipolytica</name>
    <dbReference type="NCBI Taxonomy" id="4952"/>
    <lineage>
        <taxon>Eukaryota</taxon>
        <taxon>Fungi</taxon>
        <taxon>Dikarya</taxon>
        <taxon>Ascomycota</taxon>
        <taxon>Saccharomycotina</taxon>
        <taxon>Dipodascomycetes</taxon>
        <taxon>Dipodascales</taxon>
        <taxon>Dipodascales incertae sedis</taxon>
        <taxon>Yarrowia</taxon>
    </lineage>
</organism>
<reference evidence="8 10" key="2">
    <citation type="submission" date="2018-07" db="EMBL/GenBank/DDBJ databases">
        <title>Draft Genome Assemblies for Five Robust Yarrowia lipolytica Strains Exhibiting High Lipid Production and Pentose Sugar Utilization and Sugar Alcohol Secretion from Undetoxified Lignocellulosic Biomass Hydrolysates.</title>
        <authorList>
            <consortium name="DOE Joint Genome Institute"/>
            <person name="Walker C."/>
            <person name="Ryu S."/>
            <person name="Na H."/>
            <person name="Zane M."/>
            <person name="LaButti K."/>
            <person name="Lipzen A."/>
            <person name="Haridas S."/>
            <person name="Barry K."/>
            <person name="Grigoriev I.V."/>
            <person name="Quarterman J."/>
            <person name="Slininger P."/>
            <person name="Dien B."/>
            <person name="Trinh C.T."/>
        </authorList>
    </citation>
    <scope>NUCLEOTIDE SEQUENCE [LARGE SCALE GENOMIC DNA]</scope>
    <source>
        <strain evidence="8 10">YB392</strain>
    </source>
</reference>
<feature type="compositionally biased region" description="Acidic residues" evidence="5">
    <location>
        <begin position="282"/>
        <end position="297"/>
    </location>
</feature>
<protein>
    <recommendedName>
        <fullName evidence="3">Enhancer of mRNA-decapping protein 3</fullName>
    </recommendedName>
</protein>
<dbReference type="GO" id="GO:0033962">
    <property type="term" value="P:P-body assembly"/>
    <property type="evidence" value="ECO:0007669"/>
    <property type="project" value="TreeGrafter"/>
</dbReference>
<evidence type="ECO:0000256" key="4">
    <source>
        <dbReference type="ARBA" id="ARBA00022490"/>
    </source>
</evidence>
<dbReference type="InterPro" id="IPR004443">
    <property type="entry name" value="YjeF_N_dom"/>
</dbReference>